<keyword evidence="1" id="KW-0479">Metal-binding</keyword>
<dbReference type="GO" id="GO:0003676">
    <property type="term" value="F:nucleic acid binding"/>
    <property type="evidence" value="ECO:0007669"/>
    <property type="project" value="InterPro"/>
</dbReference>
<feature type="non-terminal residue" evidence="5">
    <location>
        <position position="338"/>
    </location>
</feature>
<dbReference type="InParanoid" id="A0A1Q3ARF7"/>
<evidence type="ECO:0000313" key="6">
    <source>
        <dbReference type="Proteomes" id="UP000187406"/>
    </source>
</evidence>
<dbReference type="SUPFAM" id="SSF57756">
    <property type="entry name" value="Retrovirus zinc finger-like domains"/>
    <property type="match status" value="1"/>
</dbReference>
<dbReference type="Gene3D" id="4.10.60.10">
    <property type="entry name" value="Zinc finger, CCHC-type"/>
    <property type="match status" value="1"/>
</dbReference>
<feature type="region of interest" description="Disordered" evidence="3">
    <location>
        <begin position="63"/>
        <end position="89"/>
    </location>
</feature>
<dbReference type="InterPro" id="IPR001878">
    <property type="entry name" value="Znf_CCHC"/>
</dbReference>
<dbReference type="GO" id="GO:0008270">
    <property type="term" value="F:zinc ion binding"/>
    <property type="evidence" value="ECO:0007669"/>
    <property type="project" value="UniProtKB-KW"/>
</dbReference>
<dbReference type="Pfam" id="PF00098">
    <property type="entry name" value="zf-CCHC"/>
    <property type="match status" value="1"/>
</dbReference>
<dbReference type="EMBL" id="BDDD01000062">
    <property type="protein sequence ID" value="GAV58255.1"/>
    <property type="molecule type" value="Genomic_DNA"/>
</dbReference>
<keyword evidence="1" id="KW-0862">Zinc</keyword>
<dbReference type="Proteomes" id="UP000187406">
    <property type="component" value="Unassembled WGS sequence"/>
</dbReference>
<evidence type="ECO:0000256" key="2">
    <source>
        <dbReference type="SAM" id="Coils"/>
    </source>
</evidence>
<feature type="non-terminal residue" evidence="5">
    <location>
        <position position="1"/>
    </location>
</feature>
<feature type="domain" description="CCHC-type" evidence="4">
    <location>
        <begin position="129"/>
        <end position="144"/>
    </location>
</feature>
<proteinExistence type="predicted"/>
<dbReference type="InterPro" id="IPR036875">
    <property type="entry name" value="Znf_CCHC_sf"/>
</dbReference>
<keyword evidence="6" id="KW-1185">Reference proteome</keyword>
<evidence type="ECO:0000256" key="1">
    <source>
        <dbReference type="PROSITE-ProRule" id="PRU00047"/>
    </source>
</evidence>
<evidence type="ECO:0000313" key="5">
    <source>
        <dbReference type="EMBL" id="GAV58255.1"/>
    </source>
</evidence>
<evidence type="ECO:0000259" key="4">
    <source>
        <dbReference type="PROSITE" id="PS50158"/>
    </source>
</evidence>
<dbReference type="SMART" id="SM00343">
    <property type="entry name" value="ZnF_C2HC"/>
    <property type="match status" value="1"/>
</dbReference>
<dbReference type="AlphaFoldDB" id="A0A1Q3ARF7"/>
<dbReference type="Pfam" id="PF14223">
    <property type="entry name" value="Retrotran_gag_2"/>
    <property type="match status" value="1"/>
</dbReference>
<feature type="coiled-coil region" evidence="2">
    <location>
        <begin position="199"/>
        <end position="261"/>
    </location>
</feature>
<sequence length="338" mass="38861">IINSLKNLGKSYSNQELVRKILRCLPKSWTPKVTAIEEAKDLSTLPLEQLIGSLMTHETTMKNHEHVETKKKKPIALKASKENSESDEEGDMALITSQFKKFLKSQKGKKALKKFPHNVESSKKEEPTCYECKKSGHFKSDCPNLKKKEKFNKEHSKKKKAMVAVTGLNYSEEESDEEVANIAFMAIEEENEDEVNFTFDELQNAYENLFNEYENVCLKNKSLKKNVISMSKELEILKSENSKYMNEIESLKSKNSFYMNEIEILNVSSKLSIDSMEENEKLKIEIDALKKSFSTFSNSSAKLDNLLGLQRCVFDKAGLGYEEIKNVKHFKNFFVKKN</sequence>
<keyword evidence="2" id="KW-0175">Coiled coil</keyword>
<gene>
    <name evidence="5" type="ORF">CFOL_v3_01789</name>
</gene>
<dbReference type="PROSITE" id="PS50158">
    <property type="entry name" value="ZF_CCHC"/>
    <property type="match status" value="1"/>
</dbReference>
<comment type="caution">
    <text evidence="5">The sequence shown here is derived from an EMBL/GenBank/DDBJ whole genome shotgun (WGS) entry which is preliminary data.</text>
</comment>
<keyword evidence="1" id="KW-0863">Zinc-finger</keyword>
<name>A0A1Q3ARF7_CEPFO</name>
<accession>A0A1Q3ARF7</accession>
<evidence type="ECO:0000256" key="3">
    <source>
        <dbReference type="SAM" id="MobiDB-lite"/>
    </source>
</evidence>
<organism evidence="5 6">
    <name type="scientific">Cephalotus follicularis</name>
    <name type="common">Albany pitcher plant</name>
    <dbReference type="NCBI Taxonomy" id="3775"/>
    <lineage>
        <taxon>Eukaryota</taxon>
        <taxon>Viridiplantae</taxon>
        <taxon>Streptophyta</taxon>
        <taxon>Embryophyta</taxon>
        <taxon>Tracheophyta</taxon>
        <taxon>Spermatophyta</taxon>
        <taxon>Magnoliopsida</taxon>
        <taxon>eudicotyledons</taxon>
        <taxon>Gunneridae</taxon>
        <taxon>Pentapetalae</taxon>
        <taxon>rosids</taxon>
        <taxon>fabids</taxon>
        <taxon>Oxalidales</taxon>
        <taxon>Cephalotaceae</taxon>
        <taxon>Cephalotus</taxon>
    </lineage>
</organism>
<protein>
    <submittedName>
        <fullName evidence="5">Zf-CCHC domain-containing protein/UBN2 domain-containing protein</fullName>
    </submittedName>
</protein>
<reference evidence="6" key="1">
    <citation type="submission" date="2016-04" db="EMBL/GenBank/DDBJ databases">
        <title>Cephalotus genome sequencing.</title>
        <authorList>
            <person name="Fukushima K."/>
            <person name="Hasebe M."/>
            <person name="Fang X."/>
        </authorList>
    </citation>
    <scope>NUCLEOTIDE SEQUENCE [LARGE SCALE GENOMIC DNA]</scope>
    <source>
        <strain evidence="6">cv. St1</strain>
    </source>
</reference>